<evidence type="ECO:0000256" key="3">
    <source>
        <dbReference type="ARBA" id="ARBA00022837"/>
    </source>
</evidence>
<keyword evidence="7" id="KW-1185">Reference proteome</keyword>
<keyword evidence="3" id="KW-0106">Calcium</keyword>
<dbReference type="AlphaFoldDB" id="A0A5J5DAH7"/>
<dbReference type="CDD" id="cd00051">
    <property type="entry name" value="EFh"/>
    <property type="match status" value="1"/>
</dbReference>
<dbReference type="PROSITE" id="PS50222">
    <property type="entry name" value="EF_HAND_2"/>
    <property type="match status" value="2"/>
</dbReference>
<gene>
    <name evidence="6" type="ORF">FQN60_014428</name>
</gene>
<dbReference type="InterPro" id="IPR011992">
    <property type="entry name" value="EF-hand-dom_pair"/>
</dbReference>
<dbReference type="EMBL" id="VOFY01000008">
    <property type="protein sequence ID" value="KAA8590494.1"/>
    <property type="molecule type" value="Genomic_DNA"/>
</dbReference>
<sequence length="459" mass="51685">MTKQEILLAHKRFTELLTKDEKDLPNVRIPTERILTLPELKSNPFRKRICHVFSTSEQKDGSLTFEDFLDLLSAFSDSATLEIKSHYAFRIFDFDDDGTLDCGDLEKLVNCLTGETDETRLTTEEMRQLINNILEESDIDKDGTVNLSEFQHVISRSPDFVRSEASVSQLTVAVKEAHKKGQDMHEDVNAQITNEDIRVYTAPEAVRRMACSALSARLLALRSQDSSLSEKARVKYDSLTMASLQPRLSFIGLPQDSLETKPARHAQLSPSHRQRARKNLQSFTLHERLGQTLLRLHHVLNYDHSAVAQVGYFTEQKRLLCGDSDVLPCSAYRSWDAGAELRLLGGQHGQSSRGSFPQPLVLLAAVEHEQLQTIVPCGQFTNVEPTAKSTVLSSDCRNTKKNWAVKVLQERHAVGCDEGGSLCLACRMDKSLHRYLLSSVTHVARPLEEHRHRLDGSQL</sequence>
<dbReference type="FunFam" id="1.10.238.10:FF:000079">
    <property type="entry name" value="Calcium and integrin-binding family member 2"/>
    <property type="match status" value="1"/>
</dbReference>
<evidence type="ECO:0000256" key="4">
    <source>
        <dbReference type="ARBA" id="ARBA00022842"/>
    </source>
</evidence>
<accession>A0A5J5DAH7</accession>
<dbReference type="GO" id="GO:0005509">
    <property type="term" value="F:calcium ion binding"/>
    <property type="evidence" value="ECO:0007669"/>
    <property type="project" value="InterPro"/>
</dbReference>
<dbReference type="Proteomes" id="UP000327493">
    <property type="component" value="Chromosome 8"/>
</dbReference>
<evidence type="ECO:0000256" key="2">
    <source>
        <dbReference type="ARBA" id="ARBA00022737"/>
    </source>
</evidence>
<dbReference type="InterPro" id="IPR051433">
    <property type="entry name" value="CIBP"/>
</dbReference>
<dbReference type="SUPFAM" id="SSF47473">
    <property type="entry name" value="EF-hand"/>
    <property type="match status" value="1"/>
</dbReference>
<evidence type="ECO:0000256" key="1">
    <source>
        <dbReference type="ARBA" id="ARBA00022723"/>
    </source>
</evidence>
<dbReference type="InterPro" id="IPR002048">
    <property type="entry name" value="EF_hand_dom"/>
</dbReference>
<comment type="caution">
    <text evidence="6">The sequence shown here is derived from an EMBL/GenBank/DDBJ whole genome shotgun (WGS) entry which is preliminary data.</text>
</comment>
<dbReference type="GO" id="GO:0000287">
    <property type="term" value="F:magnesium ion binding"/>
    <property type="evidence" value="ECO:0007669"/>
    <property type="project" value="TreeGrafter"/>
</dbReference>
<evidence type="ECO:0000259" key="5">
    <source>
        <dbReference type="PROSITE" id="PS50222"/>
    </source>
</evidence>
<keyword evidence="1" id="KW-0479">Metal-binding</keyword>
<reference evidence="6 7" key="1">
    <citation type="submission" date="2019-08" db="EMBL/GenBank/DDBJ databases">
        <title>A chromosome-level genome assembly, high-density linkage maps, and genome scans reveal the genomic architecture of hybrid incompatibilities underlying speciation via character displacement in darters (Percidae: Etheostominae).</title>
        <authorList>
            <person name="Moran R.L."/>
            <person name="Catchen J.M."/>
            <person name="Fuller R.C."/>
        </authorList>
    </citation>
    <scope>NUCLEOTIDE SEQUENCE [LARGE SCALE GENOMIC DNA]</scope>
    <source>
        <strain evidence="6">EspeVRDwgs_2016</strain>
        <tissue evidence="6">Muscle</tissue>
    </source>
</reference>
<dbReference type="PROSITE" id="PS00018">
    <property type="entry name" value="EF_HAND_1"/>
    <property type="match status" value="2"/>
</dbReference>
<dbReference type="PANTHER" id="PTHR45791">
    <property type="entry name" value="CALCIUM AND INTEGRIN BINDING FAMILY MEMBER 2"/>
    <property type="match status" value="1"/>
</dbReference>
<evidence type="ECO:0000313" key="7">
    <source>
        <dbReference type="Proteomes" id="UP000327493"/>
    </source>
</evidence>
<proteinExistence type="predicted"/>
<organism evidence="6 7">
    <name type="scientific">Etheostoma spectabile</name>
    <name type="common">orangethroat darter</name>
    <dbReference type="NCBI Taxonomy" id="54343"/>
    <lineage>
        <taxon>Eukaryota</taxon>
        <taxon>Metazoa</taxon>
        <taxon>Chordata</taxon>
        <taxon>Craniata</taxon>
        <taxon>Vertebrata</taxon>
        <taxon>Euteleostomi</taxon>
        <taxon>Actinopterygii</taxon>
        <taxon>Neopterygii</taxon>
        <taxon>Teleostei</taxon>
        <taxon>Neoteleostei</taxon>
        <taxon>Acanthomorphata</taxon>
        <taxon>Eupercaria</taxon>
        <taxon>Perciformes</taxon>
        <taxon>Percoidei</taxon>
        <taxon>Percidae</taxon>
        <taxon>Etheostomatinae</taxon>
        <taxon>Etheostoma</taxon>
    </lineage>
</organism>
<feature type="non-terminal residue" evidence="6">
    <location>
        <position position="459"/>
    </location>
</feature>
<evidence type="ECO:0000313" key="6">
    <source>
        <dbReference type="EMBL" id="KAA8590494.1"/>
    </source>
</evidence>
<keyword evidence="4" id="KW-0460">Magnesium</keyword>
<dbReference type="PANTHER" id="PTHR45791:SF1">
    <property type="entry name" value="CALCIUM AND INTEGRIN BINDING FAMILY MEMBER 1"/>
    <property type="match status" value="1"/>
</dbReference>
<protein>
    <recommendedName>
        <fullName evidence="5">EF-hand domain-containing protein</fullName>
    </recommendedName>
</protein>
<dbReference type="Gene3D" id="1.10.238.10">
    <property type="entry name" value="EF-hand"/>
    <property type="match status" value="2"/>
</dbReference>
<dbReference type="Pfam" id="PF13499">
    <property type="entry name" value="EF-hand_7"/>
    <property type="match status" value="1"/>
</dbReference>
<keyword evidence="2" id="KW-0677">Repeat</keyword>
<feature type="domain" description="EF-hand" evidence="5">
    <location>
        <begin position="125"/>
        <end position="160"/>
    </location>
</feature>
<dbReference type="InterPro" id="IPR018247">
    <property type="entry name" value="EF_Hand_1_Ca_BS"/>
</dbReference>
<feature type="domain" description="EF-hand" evidence="5">
    <location>
        <begin position="80"/>
        <end position="115"/>
    </location>
</feature>
<name>A0A5J5DAH7_9PERO</name>